<sequence length="300" mass="32952">HLHSATKLIRHHATEKDNAEGDERGPPGQQEHNDHGHYCPQQRCPLTVEPEGGTPTCRSHQGTPKTHHSLNITWKTLGAETRQAKAEDSVAPKIPAVIRGANPDTILILWKEREGRREGEVSRDVGTREDARRRGEEDGEHAKEAAFWPSPAGHKVGSENIGCRHKDKRNGQQAGDSDHADDSYVIDGVHHAGAIFLGVDVGGEDTAPPHTPLITCMSDCTVSAKPTVCMATATALAKAKISPMEPPSSGPKLREIRNHPVGLLIQRWRDSILLWEEVWREIWGGEKGINVTMDLSKGFR</sequence>
<reference evidence="2" key="1">
    <citation type="thesis" date="2021" institute="BYU ScholarsArchive" country="Provo, UT, USA">
        <title>Applications of and Algorithms for Genome Assembly and Genomic Analyses with an Emphasis on Marine Teleosts.</title>
        <authorList>
            <person name="Pickett B.D."/>
        </authorList>
    </citation>
    <scope>NUCLEOTIDE SEQUENCE</scope>
    <source>
        <strain evidence="2">HI-2016</strain>
    </source>
</reference>
<feature type="non-terminal residue" evidence="2">
    <location>
        <position position="300"/>
    </location>
</feature>
<dbReference type="EMBL" id="JAFBMS010000099">
    <property type="protein sequence ID" value="KAG9336955.1"/>
    <property type="molecule type" value="Genomic_DNA"/>
</dbReference>
<feature type="compositionally biased region" description="Basic and acidic residues" evidence="1">
    <location>
        <begin position="115"/>
        <end position="144"/>
    </location>
</feature>
<feature type="non-terminal residue" evidence="2">
    <location>
        <position position="1"/>
    </location>
</feature>
<comment type="caution">
    <text evidence="2">The sequence shown here is derived from an EMBL/GenBank/DDBJ whole genome shotgun (WGS) entry which is preliminary data.</text>
</comment>
<protein>
    <submittedName>
        <fullName evidence="2">Uncharacterized protein</fullName>
    </submittedName>
</protein>
<evidence type="ECO:0000313" key="2">
    <source>
        <dbReference type="EMBL" id="KAG9336955.1"/>
    </source>
</evidence>
<gene>
    <name evidence="2" type="ORF">JZ751_029972</name>
</gene>
<evidence type="ECO:0000313" key="3">
    <source>
        <dbReference type="Proteomes" id="UP000824540"/>
    </source>
</evidence>
<feature type="compositionally biased region" description="Basic and acidic residues" evidence="1">
    <location>
        <begin position="12"/>
        <end position="37"/>
    </location>
</feature>
<dbReference type="Proteomes" id="UP000824540">
    <property type="component" value="Unassembled WGS sequence"/>
</dbReference>
<proteinExistence type="predicted"/>
<keyword evidence="3" id="KW-1185">Reference proteome</keyword>
<evidence type="ECO:0000256" key="1">
    <source>
        <dbReference type="SAM" id="MobiDB-lite"/>
    </source>
</evidence>
<feature type="compositionally biased region" description="Basic residues" evidence="1">
    <location>
        <begin position="1"/>
        <end position="11"/>
    </location>
</feature>
<accession>A0A8T2N9C9</accession>
<organism evidence="2 3">
    <name type="scientific">Albula glossodonta</name>
    <name type="common">roundjaw bonefish</name>
    <dbReference type="NCBI Taxonomy" id="121402"/>
    <lineage>
        <taxon>Eukaryota</taxon>
        <taxon>Metazoa</taxon>
        <taxon>Chordata</taxon>
        <taxon>Craniata</taxon>
        <taxon>Vertebrata</taxon>
        <taxon>Euteleostomi</taxon>
        <taxon>Actinopterygii</taxon>
        <taxon>Neopterygii</taxon>
        <taxon>Teleostei</taxon>
        <taxon>Albuliformes</taxon>
        <taxon>Albulidae</taxon>
        <taxon>Albula</taxon>
    </lineage>
</organism>
<feature type="region of interest" description="Disordered" evidence="1">
    <location>
        <begin position="1"/>
        <end position="42"/>
    </location>
</feature>
<name>A0A8T2N9C9_9TELE</name>
<feature type="region of interest" description="Disordered" evidence="1">
    <location>
        <begin position="115"/>
        <end position="183"/>
    </location>
</feature>
<dbReference type="AlphaFoldDB" id="A0A8T2N9C9"/>